<proteinExistence type="predicted"/>
<evidence type="ECO:0000259" key="4">
    <source>
        <dbReference type="PROSITE" id="PS50932"/>
    </source>
</evidence>
<dbReference type="SUPFAM" id="SSF53822">
    <property type="entry name" value="Periplasmic binding protein-like I"/>
    <property type="match status" value="1"/>
</dbReference>
<dbReference type="SUPFAM" id="SSF47413">
    <property type="entry name" value="lambda repressor-like DNA-binding domains"/>
    <property type="match status" value="1"/>
</dbReference>
<dbReference type="CDD" id="cd01392">
    <property type="entry name" value="HTH_LacI"/>
    <property type="match status" value="1"/>
</dbReference>
<dbReference type="GO" id="GO:0003700">
    <property type="term" value="F:DNA-binding transcription factor activity"/>
    <property type="evidence" value="ECO:0007669"/>
    <property type="project" value="TreeGrafter"/>
</dbReference>
<evidence type="ECO:0000256" key="3">
    <source>
        <dbReference type="ARBA" id="ARBA00023163"/>
    </source>
</evidence>
<dbReference type="InterPro" id="IPR046335">
    <property type="entry name" value="LacI/GalR-like_sensor"/>
</dbReference>
<dbReference type="RefSeq" id="WP_353713005.1">
    <property type="nucleotide sequence ID" value="NZ_CP159279.1"/>
</dbReference>
<dbReference type="Gene3D" id="1.10.260.40">
    <property type="entry name" value="lambda repressor-like DNA-binding domains"/>
    <property type="match status" value="1"/>
</dbReference>
<dbReference type="CDD" id="cd06267">
    <property type="entry name" value="PBP1_LacI_sugar_binding-like"/>
    <property type="match status" value="1"/>
</dbReference>
<protein>
    <submittedName>
        <fullName evidence="5">LacI family DNA-binding transcriptional regulator</fullName>
    </submittedName>
</protein>
<dbReference type="InterPro" id="IPR028082">
    <property type="entry name" value="Peripla_BP_I"/>
</dbReference>
<sequence>MTIQRQQRPATQADVAREVGVSRTLVSFAFRGTSGVSDETRQAIFDAAKRLGYRHNAAAAALASKQRTAVGLYLLDLRNEVFSDVLNGVRLALPQARNRLILSVSRSIGGEDQGALDSLIEARVGIIIAATLLDPDERVRELAQMVPVVSVTRRVEGVDSVYPDDHAGARAAVEHLLGLGHTRIAHLAGPQFDGHTVRREAYEQIMRSAGLTPQTVAAGDFTHEAGERAAAELLAGPDRPTAVFTHNDQFALGVREAAYAMGLTIPGDLSLVGYDDSPTARLHGIDLTSVDLHAVELGKIAGSVALERLNDPGAPIADRCITPQLVVRRSTAPSAS</sequence>
<dbReference type="Pfam" id="PF00356">
    <property type="entry name" value="LacI"/>
    <property type="match status" value="1"/>
</dbReference>
<organism evidence="5">
    <name type="scientific">Arthrobacter sp. K5</name>
    <dbReference type="NCBI Taxonomy" id="2839623"/>
    <lineage>
        <taxon>Bacteria</taxon>
        <taxon>Bacillati</taxon>
        <taxon>Actinomycetota</taxon>
        <taxon>Actinomycetes</taxon>
        <taxon>Micrococcales</taxon>
        <taxon>Micrococcaceae</taxon>
        <taxon>Arthrobacter</taxon>
    </lineage>
</organism>
<dbReference type="Gene3D" id="3.40.50.2300">
    <property type="match status" value="2"/>
</dbReference>
<dbReference type="PANTHER" id="PTHR30146">
    <property type="entry name" value="LACI-RELATED TRANSCRIPTIONAL REPRESSOR"/>
    <property type="match status" value="1"/>
</dbReference>
<evidence type="ECO:0000313" key="5">
    <source>
        <dbReference type="EMBL" id="XCH13145.1"/>
    </source>
</evidence>
<name>A0AAU8EWG9_9MICC</name>
<reference evidence="5" key="1">
    <citation type="submission" date="2024-06" db="EMBL/GenBank/DDBJ databases">
        <title>Biodegradation of dimethachlon by Arthrobacter sp. K5: mechanistic insights and ecological implications.</title>
        <authorList>
            <person name="Hu S."/>
            <person name="Lu P."/>
        </authorList>
    </citation>
    <scope>NUCLEOTIDE SEQUENCE</scope>
    <source>
        <strain evidence="5">K5</strain>
    </source>
</reference>
<dbReference type="PROSITE" id="PS50932">
    <property type="entry name" value="HTH_LACI_2"/>
    <property type="match status" value="1"/>
</dbReference>
<dbReference type="EMBL" id="CP159279">
    <property type="protein sequence ID" value="XCH13145.1"/>
    <property type="molecule type" value="Genomic_DNA"/>
</dbReference>
<evidence type="ECO:0000256" key="1">
    <source>
        <dbReference type="ARBA" id="ARBA00023015"/>
    </source>
</evidence>
<accession>A0AAU8EWG9</accession>
<keyword evidence="1" id="KW-0805">Transcription regulation</keyword>
<dbReference type="SMART" id="SM00354">
    <property type="entry name" value="HTH_LACI"/>
    <property type="match status" value="1"/>
</dbReference>
<gene>
    <name evidence="5" type="ORF">ABRP34_09270</name>
</gene>
<keyword evidence="2 5" id="KW-0238">DNA-binding</keyword>
<dbReference type="Pfam" id="PF13377">
    <property type="entry name" value="Peripla_BP_3"/>
    <property type="match status" value="1"/>
</dbReference>
<dbReference type="InterPro" id="IPR010982">
    <property type="entry name" value="Lambda_DNA-bd_dom_sf"/>
</dbReference>
<feature type="domain" description="HTH lacI-type" evidence="4">
    <location>
        <begin position="10"/>
        <end position="64"/>
    </location>
</feature>
<evidence type="ECO:0000256" key="2">
    <source>
        <dbReference type="ARBA" id="ARBA00023125"/>
    </source>
</evidence>
<dbReference type="GO" id="GO:0000976">
    <property type="term" value="F:transcription cis-regulatory region binding"/>
    <property type="evidence" value="ECO:0007669"/>
    <property type="project" value="TreeGrafter"/>
</dbReference>
<dbReference type="PANTHER" id="PTHR30146:SF153">
    <property type="entry name" value="LACTOSE OPERON REPRESSOR"/>
    <property type="match status" value="1"/>
</dbReference>
<dbReference type="InterPro" id="IPR000843">
    <property type="entry name" value="HTH_LacI"/>
</dbReference>
<keyword evidence="3" id="KW-0804">Transcription</keyword>
<dbReference type="AlphaFoldDB" id="A0AAU8EWG9"/>